<comment type="subcellular location">
    <subcellularLocation>
        <location evidence="1">Mitochondrion inner membrane</location>
        <topology evidence="1">Multi-pass membrane protein</topology>
    </subcellularLocation>
</comment>
<evidence type="ECO:0000256" key="5">
    <source>
        <dbReference type="ARBA" id="ARBA00022737"/>
    </source>
</evidence>
<dbReference type="InterPro" id="IPR052465">
    <property type="entry name" value="Mito_NAD+_Carrier"/>
</dbReference>
<dbReference type="OrthoDB" id="2139348at2759"/>
<dbReference type="Pfam" id="PF00153">
    <property type="entry name" value="Mito_carr"/>
    <property type="match status" value="3"/>
</dbReference>
<dbReference type="PANTHER" id="PTHR46131">
    <property type="entry name" value="SD08549P"/>
    <property type="match status" value="1"/>
</dbReference>
<dbReference type="Proteomes" id="UP000593567">
    <property type="component" value="Unassembled WGS sequence"/>
</dbReference>
<dbReference type="GO" id="GO:0051724">
    <property type="term" value="F:NAD transmembrane transporter activity"/>
    <property type="evidence" value="ECO:0007669"/>
    <property type="project" value="TreeGrafter"/>
</dbReference>
<evidence type="ECO:0000256" key="4">
    <source>
        <dbReference type="ARBA" id="ARBA00022692"/>
    </source>
</evidence>
<proteinExistence type="inferred from homology"/>
<keyword evidence="6" id="KW-0999">Mitochondrion inner membrane</keyword>
<accession>A0A7J7IXA9</accession>
<dbReference type="EMBL" id="VXIV02003343">
    <property type="protein sequence ID" value="KAF6018061.1"/>
    <property type="molecule type" value="Genomic_DNA"/>
</dbReference>
<evidence type="ECO:0000256" key="8">
    <source>
        <dbReference type="ARBA" id="ARBA00023128"/>
    </source>
</evidence>
<evidence type="ECO:0000256" key="9">
    <source>
        <dbReference type="ARBA" id="ARBA00023136"/>
    </source>
</evidence>
<reference evidence="12" key="1">
    <citation type="submission" date="2020-06" db="EMBL/GenBank/DDBJ databases">
        <title>Draft genome of Bugula neritina, a colonial animal packing powerful symbionts and potential medicines.</title>
        <authorList>
            <person name="Rayko M."/>
        </authorList>
    </citation>
    <scope>NUCLEOTIDE SEQUENCE [LARGE SCALE GENOMIC DNA]</scope>
    <source>
        <strain evidence="12">Kwan_BN1</strain>
    </source>
</reference>
<keyword evidence="4 10" id="KW-0812">Transmembrane</keyword>
<dbReference type="AlphaFoldDB" id="A0A7J7IXA9"/>
<evidence type="ECO:0000256" key="6">
    <source>
        <dbReference type="ARBA" id="ARBA00022792"/>
    </source>
</evidence>
<organism evidence="12 13">
    <name type="scientific">Bugula neritina</name>
    <name type="common">Brown bryozoan</name>
    <name type="synonym">Sertularia neritina</name>
    <dbReference type="NCBI Taxonomy" id="10212"/>
    <lineage>
        <taxon>Eukaryota</taxon>
        <taxon>Metazoa</taxon>
        <taxon>Spiralia</taxon>
        <taxon>Lophotrochozoa</taxon>
        <taxon>Bryozoa</taxon>
        <taxon>Gymnolaemata</taxon>
        <taxon>Cheilostomatida</taxon>
        <taxon>Flustrina</taxon>
        <taxon>Buguloidea</taxon>
        <taxon>Bugulidae</taxon>
        <taxon>Bugula</taxon>
    </lineage>
</organism>
<keyword evidence="13" id="KW-1185">Reference proteome</keyword>
<comment type="similarity">
    <text evidence="2 11">Belongs to the mitochondrial carrier (TC 2.A.29) family.</text>
</comment>
<dbReference type="PROSITE" id="PS50920">
    <property type="entry name" value="SOLCAR"/>
    <property type="match status" value="3"/>
</dbReference>
<dbReference type="PANTHER" id="PTHR46131:SF1">
    <property type="entry name" value="SD08549P"/>
    <property type="match status" value="1"/>
</dbReference>
<keyword evidence="5" id="KW-0677">Repeat</keyword>
<feature type="repeat" description="Solcar" evidence="10">
    <location>
        <begin position="97"/>
        <end position="181"/>
    </location>
</feature>
<evidence type="ECO:0000313" key="12">
    <source>
        <dbReference type="EMBL" id="KAF6018061.1"/>
    </source>
</evidence>
<comment type="caution">
    <text evidence="12">The sequence shown here is derived from an EMBL/GenBank/DDBJ whole genome shotgun (WGS) entry which is preliminary data.</text>
</comment>
<dbReference type="GO" id="GO:0005743">
    <property type="term" value="C:mitochondrial inner membrane"/>
    <property type="evidence" value="ECO:0007669"/>
    <property type="project" value="UniProtKB-SubCell"/>
</dbReference>
<evidence type="ECO:0000256" key="2">
    <source>
        <dbReference type="ARBA" id="ARBA00006375"/>
    </source>
</evidence>
<dbReference type="SUPFAM" id="SSF103506">
    <property type="entry name" value="Mitochondrial carrier"/>
    <property type="match status" value="1"/>
</dbReference>
<dbReference type="Gene3D" id="1.50.40.10">
    <property type="entry name" value="Mitochondrial carrier domain"/>
    <property type="match status" value="1"/>
</dbReference>
<evidence type="ECO:0000256" key="7">
    <source>
        <dbReference type="ARBA" id="ARBA00022989"/>
    </source>
</evidence>
<feature type="repeat" description="Solcar" evidence="10">
    <location>
        <begin position="12"/>
        <end position="89"/>
    </location>
</feature>
<evidence type="ECO:0000256" key="11">
    <source>
        <dbReference type="RuleBase" id="RU000488"/>
    </source>
</evidence>
<evidence type="ECO:0000256" key="3">
    <source>
        <dbReference type="ARBA" id="ARBA00022448"/>
    </source>
</evidence>
<dbReference type="InterPro" id="IPR023395">
    <property type="entry name" value="MCP_dom_sf"/>
</dbReference>
<sequence>MAILENAPVFHPKEFICGAGAAFTNITITYPIHKIMFRQQLHGIRLFKSIDQVYKEGFRSLYRGMLSPMAQKTASMSIMFGMYDHYRMYLSATTTWDKRVCDANAALIAGCMEAILCPFERIQVLMQDKKYHGHFRNTFHAASALKSYGLREYYRGLSCVLIRNGPSNAAFFLIRKPLKQMLPSSDTPLGNICTDFISGAVLGASISTTFYPINVIKTRMQSKMGGEFIGIIDTYNTVFNERNRSWRKMFRGVHLNFTRSLLSWGIINASYEVYWKLFTSDNDGIS</sequence>
<gene>
    <name evidence="12" type="ORF">EB796_023622</name>
</gene>
<evidence type="ECO:0000256" key="1">
    <source>
        <dbReference type="ARBA" id="ARBA00004448"/>
    </source>
</evidence>
<name>A0A7J7IXA9_BUGNE</name>
<keyword evidence="3 11" id="KW-0813">Transport</keyword>
<keyword evidence="8" id="KW-0496">Mitochondrion</keyword>
<protein>
    <submittedName>
        <fullName evidence="12">SLC25A51</fullName>
    </submittedName>
</protein>
<dbReference type="InterPro" id="IPR018108">
    <property type="entry name" value="MCP_transmembrane"/>
</dbReference>
<feature type="repeat" description="Solcar" evidence="10">
    <location>
        <begin position="190"/>
        <end position="277"/>
    </location>
</feature>
<keyword evidence="9 10" id="KW-0472">Membrane</keyword>
<evidence type="ECO:0000256" key="10">
    <source>
        <dbReference type="PROSITE-ProRule" id="PRU00282"/>
    </source>
</evidence>
<keyword evidence="7" id="KW-1133">Transmembrane helix</keyword>
<evidence type="ECO:0000313" key="13">
    <source>
        <dbReference type="Proteomes" id="UP000593567"/>
    </source>
</evidence>